<name>F2UU29_PARA5</name>
<sequence length="131" mass="14861">MESKSLYDLLVENMLPGSGEILAIKKGYIEVLRENKLQYVMNPDISGYKKLSRSVYSVVKGAFKLYKKGIVESVYIVAGIQDNAEKIKVIKKEMEDRYHYIGTDSGFYETPFLGKMQDFSVNCVSIVTNLV</sequence>
<dbReference type="AlphaFoldDB" id="F2UU29"/>
<dbReference type="EMBL" id="GL876963">
    <property type="protein sequence ID" value="EGD71898.1"/>
    <property type="molecule type" value="Genomic_DNA"/>
</dbReference>
<proteinExistence type="predicted"/>
<gene>
    <name evidence="1" type="ORF">CSMARM5_0003</name>
</gene>
<protein>
    <submittedName>
        <fullName evidence="1">Uncharacterized protein</fullName>
    </submittedName>
</protein>
<dbReference type="Proteomes" id="UP000243774">
    <property type="component" value="Unassembled WGS sequence"/>
</dbReference>
<accession>F2UU29</accession>
<reference evidence="1 2" key="1">
    <citation type="submission" date="2011-03" db="EMBL/GenBank/DDBJ databases">
        <title>A unique three-unit tRNA splicing endonuclease found in ultrasmall Archaea possesses broad substrate specificity.</title>
        <authorList>
            <person name="Fujishima K."/>
            <person name="Sugahara J."/>
            <person name="Miller C.S."/>
            <person name="Baker B.J."/>
            <person name="Di Giulio M."/>
            <person name="Tomita M."/>
            <person name="Banfield J.F."/>
            <person name="Kanai A."/>
        </authorList>
    </citation>
    <scope>NUCLEOTIDE SEQUENCE [LARGE SCALE GENOMIC DNA]</scope>
</reference>
<evidence type="ECO:0000313" key="2">
    <source>
        <dbReference type="Proteomes" id="UP000243774"/>
    </source>
</evidence>
<organism evidence="1 2">
    <name type="scientific">Candidatus Parvarchaeum acidophilus ARMAN-5_'5-way FS'</name>
    <dbReference type="NCBI Taxonomy" id="994838"/>
    <lineage>
        <taxon>Archaea</taxon>
        <taxon>Candidatus Parvarchaeota</taxon>
        <taxon>Candidatus Parvarchaeum</taxon>
    </lineage>
</organism>
<dbReference type="HOGENOM" id="CLU_1922685_0_0_2"/>
<evidence type="ECO:0000313" key="1">
    <source>
        <dbReference type="EMBL" id="EGD71898.1"/>
    </source>
</evidence>